<feature type="compositionally biased region" description="Low complexity" evidence="8">
    <location>
        <begin position="110"/>
        <end position="135"/>
    </location>
</feature>
<dbReference type="Pfam" id="PF00172">
    <property type="entry name" value="Zn_clus"/>
    <property type="match status" value="1"/>
</dbReference>
<evidence type="ECO:0000256" key="5">
    <source>
        <dbReference type="ARBA" id="ARBA00023125"/>
    </source>
</evidence>
<dbReference type="SMART" id="SM00066">
    <property type="entry name" value="GAL4"/>
    <property type="match status" value="1"/>
</dbReference>
<dbReference type="EMBL" id="LN727569">
    <property type="protein sequence ID" value="CEP12165.1"/>
    <property type="molecule type" value="Genomic_DNA"/>
</dbReference>
<dbReference type="PROSITE" id="PS50048">
    <property type="entry name" value="ZN2_CY6_FUNGAL_2"/>
    <property type="match status" value="1"/>
</dbReference>
<dbReference type="GO" id="GO:0000981">
    <property type="term" value="F:DNA-binding transcription factor activity, RNA polymerase II-specific"/>
    <property type="evidence" value="ECO:0007669"/>
    <property type="project" value="InterPro"/>
</dbReference>
<keyword evidence="7" id="KW-0539">Nucleus</keyword>
<dbReference type="OrthoDB" id="2123952at2759"/>
<evidence type="ECO:0000256" key="4">
    <source>
        <dbReference type="ARBA" id="ARBA00023015"/>
    </source>
</evidence>
<feature type="region of interest" description="Disordered" evidence="8">
    <location>
        <begin position="187"/>
        <end position="274"/>
    </location>
</feature>
<feature type="compositionally biased region" description="Low complexity" evidence="8">
    <location>
        <begin position="292"/>
        <end position="309"/>
    </location>
</feature>
<dbReference type="AlphaFoldDB" id="A0A0B7N9U7"/>
<dbReference type="STRING" id="35722.A0A0B7N9U7"/>
<keyword evidence="6" id="KW-0804">Transcription</keyword>
<protein>
    <recommendedName>
        <fullName evidence="9">Zn(2)-C6 fungal-type domain-containing protein</fullName>
    </recommendedName>
</protein>
<feature type="domain" description="Zn(2)-C6 fungal-type" evidence="9">
    <location>
        <begin position="65"/>
        <end position="94"/>
    </location>
</feature>
<feature type="compositionally biased region" description="Polar residues" evidence="8">
    <location>
        <begin position="196"/>
        <end position="220"/>
    </location>
</feature>
<feature type="compositionally biased region" description="Low complexity" evidence="8">
    <location>
        <begin position="250"/>
        <end position="261"/>
    </location>
</feature>
<name>A0A0B7N9U7_9FUNG</name>
<evidence type="ECO:0000256" key="6">
    <source>
        <dbReference type="ARBA" id="ARBA00023163"/>
    </source>
</evidence>
<accession>A0A0B7N9U7</accession>
<dbReference type="InterPro" id="IPR051615">
    <property type="entry name" value="Transcr_Regulatory_Elem"/>
</dbReference>
<evidence type="ECO:0000256" key="8">
    <source>
        <dbReference type="SAM" id="MobiDB-lite"/>
    </source>
</evidence>
<evidence type="ECO:0000313" key="10">
    <source>
        <dbReference type="EMBL" id="CEP12165.1"/>
    </source>
</evidence>
<dbReference type="PROSITE" id="PS00463">
    <property type="entry name" value="ZN2_CY6_FUNGAL_1"/>
    <property type="match status" value="1"/>
</dbReference>
<gene>
    <name evidence="10" type="primary">PARPA_06098.1 scaffold 21287</name>
</gene>
<evidence type="ECO:0000259" key="9">
    <source>
        <dbReference type="PROSITE" id="PS50048"/>
    </source>
</evidence>
<feature type="region of interest" description="Disordered" evidence="8">
    <location>
        <begin position="110"/>
        <end position="152"/>
    </location>
</feature>
<feature type="compositionally biased region" description="Polar residues" evidence="8">
    <location>
        <begin position="136"/>
        <end position="145"/>
    </location>
</feature>
<evidence type="ECO:0000256" key="2">
    <source>
        <dbReference type="ARBA" id="ARBA00022723"/>
    </source>
</evidence>
<dbReference type="PANTHER" id="PTHR31313">
    <property type="entry name" value="TY1 ENHANCER ACTIVATOR"/>
    <property type="match status" value="1"/>
</dbReference>
<keyword evidence="3" id="KW-0862">Zinc</keyword>
<evidence type="ECO:0000256" key="1">
    <source>
        <dbReference type="ARBA" id="ARBA00004123"/>
    </source>
</evidence>
<dbReference type="GO" id="GO:0003677">
    <property type="term" value="F:DNA binding"/>
    <property type="evidence" value="ECO:0007669"/>
    <property type="project" value="UniProtKB-KW"/>
</dbReference>
<dbReference type="GO" id="GO:0005634">
    <property type="term" value="C:nucleus"/>
    <property type="evidence" value="ECO:0007669"/>
    <property type="project" value="UniProtKB-SubCell"/>
</dbReference>
<proteinExistence type="predicted"/>
<sequence>MSPPSPTTNHKLSNPSPTRNQLVERCSSLRGCEPYEHNCVYSVVLDHSRSVFSTNTARRLSSGSACETCRRRKTKCDGNNPCNFCANNGIECINNSERRKRSVVAAAAATASSSSSSLSSPSTLPATSSSLATSSDNSVDSNTMDDLSLGDNGAIDRIEDRLRRIEKLMTAFTPSPLAKEIKELKHAASGLRKMSSPHSQPSRPATPVRQQRNSIHNAPPSNALKKQHGEFDRSFNDNMPYASPPNSNGSEKSTSTCISSPSSPPLSPRILKPSTSLHSTNVAGASMLNLSLSPSSSSTSSTSCNMQPSNSTPTSSFAKHPHQWKKSSPIPSLMDQLSKCTFQTTAMDYTAVHYPIYPITLPSTSNPKNMEEP</sequence>
<dbReference type="GO" id="GO:0008270">
    <property type="term" value="F:zinc ion binding"/>
    <property type="evidence" value="ECO:0007669"/>
    <property type="project" value="InterPro"/>
</dbReference>
<reference evidence="10 11" key="1">
    <citation type="submission" date="2014-09" db="EMBL/GenBank/DDBJ databases">
        <authorList>
            <person name="Ellenberger Sabrina"/>
        </authorList>
    </citation>
    <scope>NUCLEOTIDE SEQUENCE [LARGE SCALE GENOMIC DNA]</scope>
    <source>
        <strain evidence="10 11">CBS 412.66</strain>
    </source>
</reference>
<evidence type="ECO:0000313" key="11">
    <source>
        <dbReference type="Proteomes" id="UP000054107"/>
    </source>
</evidence>
<keyword evidence="5" id="KW-0238">DNA-binding</keyword>
<dbReference type="PANTHER" id="PTHR31313:SF81">
    <property type="entry name" value="TY1 ENHANCER ACTIVATOR"/>
    <property type="match status" value="1"/>
</dbReference>
<comment type="subcellular location">
    <subcellularLocation>
        <location evidence="1">Nucleus</location>
    </subcellularLocation>
</comment>
<feature type="region of interest" description="Disordered" evidence="8">
    <location>
        <begin position="292"/>
        <end position="330"/>
    </location>
</feature>
<dbReference type="InterPro" id="IPR001138">
    <property type="entry name" value="Zn2Cys6_DnaBD"/>
</dbReference>
<dbReference type="SUPFAM" id="SSF57701">
    <property type="entry name" value="Zn2/Cys6 DNA-binding domain"/>
    <property type="match status" value="1"/>
</dbReference>
<evidence type="ECO:0000256" key="3">
    <source>
        <dbReference type="ARBA" id="ARBA00022833"/>
    </source>
</evidence>
<dbReference type="InterPro" id="IPR036864">
    <property type="entry name" value="Zn2-C6_fun-type_DNA-bd_sf"/>
</dbReference>
<feature type="compositionally biased region" description="Polar residues" evidence="8">
    <location>
        <begin position="7"/>
        <end position="20"/>
    </location>
</feature>
<keyword evidence="4" id="KW-0805">Transcription regulation</keyword>
<organism evidence="10 11">
    <name type="scientific">Parasitella parasitica</name>
    <dbReference type="NCBI Taxonomy" id="35722"/>
    <lineage>
        <taxon>Eukaryota</taxon>
        <taxon>Fungi</taxon>
        <taxon>Fungi incertae sedis</taxon>
        <taxon>Mucoromycota</taxon>
        <taxon>Mucoromycotina</taxon>
        <taxon>Mucoromycetes</taxon>
        <taxon>Mucorales</taxon>
        <taxon>Mucorineae</taxon>
        <taxon>Mucoraceae</taxon>
        <taxon>Parasitella</taxon>
    </lineage>
</organism>
<keyword evidence="2" id="KW-0479">Metal-binding</keyword>
<dbReference type="CDD" id="cd00067">
    <property type="entry name" value="GAL4"/>
    <property type="match status" value="1"/>
</dbReference>
<dbReference type="Gene3D" id="4.10.240.10">
    <property type="entry name" value="Zn(2)-C6 fungal-type DNA-binding domain"/>
    <property type="match status" value="1"/>
</dbReference>
<keyword evidence="11" id="KW-1185">Reference proteome</keyword>
<dbReference type="Proteomes" id="UP000054107">
    <property type="component" value="Unassembled WGS sequence"/>
</dbReference>
<feature type="region of interest" description="Disordered" evidence="8">
    <location>
        <begin position="1"/>
        <end position="20"/>
    </location>
</feature>
<evidence type="ECO:0000256" key="7">
    <source>
        <dbReference type="ARBA" id="ARBA00023242"/>
    </source>
</evidence>